<evidence type="ECO:0000313" key="1">
    <source>
        <dbReference type="EMBL" id="KAH3663434.1"/>
    </source>
</evidence>
<dbReference type="FunFam" id="3.90.190.10:FF:000084">
    <property type="entry name" value="Tyrosine phospatase-like protein"/>
    <property type="match status" value="1"/>
</dbReference>
<dbReference type="PANTHER" id="PTHR31126">
    <property type="entry name" value="TYROSINE-PROTEIN PHOSPHATASE"/>
    <property type="match status" value="1"/>
</dbReference>
<sequence length="209" mass="24231">MSLELQLDPLVPPLRFATLQPNLYRGSYPRSINYRFLKRLNLKFIVSLTPEPITSETDPSLYKFAQEQNIKLIHIECGQEGSGKRKKRGVPIEYSTVVKVLELMIDLDYSPSYVHCLNGGQVSSLVIACLRKLSFWSSVSIFNEFLIYTNSINVKDRTFIEEFIAEINVPKNKVPWIWKGLSKDVVGNHPTLKFIDINDRRYRDLKYQD</sequence>
<evidence type="ECO:0000313" key="2">
    <source>
        <dbReference type="Proteomes" id="UP000769528"/>
    </source>
</evidence>
<dbReference type="AlphaFoldDB" id="A0A9P8P2E0"/>
<evidence type="ECO:0008006" key="3">
    <source>
        <dbReference type="Google" id="ProtNLM"/>
    </source>
</evidence>
<dbReference type="Proteomes" id="UP000769528">
    <property type="component" value="Unassembled WGS sequence"/>
</dbReference>
<dbReference type="PANTHER" id="PTHR31126:SF14">
    <property type="entry name" value="TYROSINE-PROTEIN PHOSPHATASE OCA6-RELATED"/>
    <property type="match status" value="1"/>
</dbReference>
<name>A0A9P8P2E0_9ASCO</name>
<organism evidence="1 2">
    <name type="scientific">Wickerhamomyces mucosus</name>
    <dbReference type="NCBI Taxonomy" id="1378264"/>
    <lineage>
        <taxon>Eukaryota</taxon>
        <taxon>Fungi</taxon>
        <taxon>Dikarya</taxon>
        <taxon>Ascomycota</taxon>
        <taxon>Saccharomycotina</taxon>
        <taxon>Saccharomycetes</taxon>
        <taxon>Phaffomycetales</taxon>
        <taxon>Wickerhamomycetaceae</taxon>
        <taxon>Wickerhamomyces</taxon>
    </lineage>
</organism>
<gene>
    <name evidence="1" type="ORF">WICMUC_005960</name>
</gene>
<dbReference type="SUPFAM" id="SSF52799">
    <property type="entry name" value="(Phosphotyrosine protein) phosphatases II"/>
    <property type="match status" value="1"/>
</dbReference>
<keyword evidence="2" id="KW-1185">Reference proteome</keyword>
<proteinExistence type="predicted"/>
<dbReference type="InterPro" id="IPR004861">
    <property type="entry name" value="Siw14-like"/>
</dbReference>
<dbReference type="OrthoDB" id="6375174at2759"/>
<dbReference type="Pfam" id="PF03162">
    <property type="entry name" value="Y_phosphatase2"/>
    <property type="match status" value="1"/>
</dbReference>
<comment type="caution">
    <text evidence="1">The sequence shown here is derived from an EMBL/GenBank/DDBJ whole genome shotgun (WGS) entry which is preliminary data.</text>
</comment>
<dbReference type="GO" id="GO:0016791">
    <property type="term" value="F:phosphatase activity"/>
    <property type="evidence" value="ECO:0007669"/>
    <property type="project" value="TreeGrafter"/>
</dbReference>
<protein>
    <recommendedName>
        <fullName evidence="3">Protein-tyrosine-phosphatase</fullName>
    </recommendedName>
</protein>
<reference evidence="1" key="1">
    <citation type="journal article" date="2021" name="Open Biol.">
        <title>Shared evolutionary footprints suggest mitochondrial oxidative damage underlies multiple complex I losses in fungi.</title>
        <authorList>
            <person name="Schikora-Tamarit M.A."/>
            <person name="Marcet-Houben M."/>
            <person name="Nosek J."/>
            <person name="Gabaldon T."/>
        </authorList>
    </citation>
    <scope>NUCLEOTIDE SEQUENCE</scope>
    <source>
        <strain evidence="1">CBS6341</strain>
    </source>
</reference>
<dbReference type="EMBL" id="JAEUBF010001547">
    <property type="protein sequence ID" value="KAH3663434.1"/>
    <property type="molecule type" value="Genomic_DNA"/>
</dbReference>
<dbReference type="InterPro" id="IPR029021">
    <property type="entry name" value="Prot-tyrosine_phosphatase-like"/>
</dbReference>
<reference evidence="1" key="2">
    <citation type="submission" date="2021-01" db="EMBL/GenBank/DDBJ databases">
        <authorList>
            <person name="Schikora-Tamarit M.A."/>
        </authorList>
    </citation>
    <scope>NUCLEOTIDE SEQUENCE</scope>
    <source>
        <strain evidence="1">CBS6341</strain>
    </source>
</reference>
<dbReference type="Gene3D" id="3.90.190.10">
    <property type="entry name" value="Protein tyrosine phosphatase superfamily"/>
    <property type="match status" value="1"/>
</dbReference>
<accession>A0A9P8P2E0</accession>
<dbReference type="CDD" id="cd17663">
    <property type="entry name" value="PFA-DSP_Oca6"/>
    <property type="match status" value="1"/>
</dbReference>